<comment type="caution">
    <text evidence="5">The sequence shown here is derived from an EMBL/GenBank/DDBJ whole genome shotgun (WGS) entry which is preliminary data.</text>
</comment>
<keyword evidence="6" id="KW-1185">Reference proteome</keyword>
<evidence type="ECO:0000256" key="2">
    <source>
        <dbReference type="ARBA" id="ARBA00022980"/>
    </source>
</evidence>
<dbReference type="GO" id="GO:0003735">
    <property type="term" value="F:structural constituent of ribosome"/>
    <property type="evidence" value="ECO:0007669"/>
    <property type="project" value="InterPro"/>
</dbReference>
<evidence type="ECO:0000313" key="5">
    <source>
        <dbReference type="EMBL" id="CAI2382801.1"/>
    </source>
</evidence>
<dbReference type="Gene3D" id="3.30.720.90">
    <property type="match status" value="1"/>
</dbReference>
<dbReference type="GO" id="GO:0022618">
    <property type="term" value="P:protein-RNA complex assembly"/>
    <property type="evidence" value="ECO:0007669"/>
    <property type="project" value="TreeGrafter"/>
</dbReference>
<dbReference type="Pfam" id="PF01781">
    <property type="entry name" value="Ribosomal_L38e"/>
    <property type="match status" value="1"/>
</dbReference>
<dbReference type="InterPro" id="IPR002675">
    <property type="entry name" value="Ribosomal_eL38"/>
</dbReference>
<dbReference type="AlphaFoldDB" id="A0AAD1Y2G0"/>
<gene>
    <name evidence="5" type="ORF">ECRASSUSDP1_LOCUS24288</name>
</gene>
<proteinExistence type="inferred from homology"/>
<dbReference type="PANTHER" id="PTHR10965:SF0">
    <property type="entry name" value="LARGE RIBOSOMAL SUBUNIT PROTEIN EL38"/>
    <property type="match status" value="1"/>
</dbReference>
<evidence type="ECO:0008006" key="7">
    <source>
        <dbReference type="Google" id="ProtNLM"/>
    </source>
</evidence>
<dbReference type="GO" id="GO:0006412">
    <property type="term" value="P:translation"/>
    <property type="evidence" value="ECO:0007669"/>
    <property type="project" value="InterPro"/>
</dbReference>
<sequence>MPKEIKELKDFIEIARNKNKKYPEPLKIIIKKSKDFTKFKLRLSNYLLTFKVNEEEKAKKITQSIPINLPKEEINKK</sequence>
<organism evidence="5 6">
    <name type="scientific">Euplotes crassus</name>
    <dbReference type="NCBI Taxonomy" id="5936"/>
    <lineage>
        <taxon>Eukaryota</taxon>
        <taxon>Sar</taxon>
        <taxon>Alveolata</taxon>
        <taxon>Ciliophora</taxon>
        <taxon>Intramacronucleata</taxon>
        <taxon>Spirotrichea</taxon>
        <taxon>Hypotrichia</taxon>
        <taxon>Euplotida</taxon>
        <taxon>Euplotidae</taxon>
        <taxon>Moneuplotes</taxon>
    </lineage>
</organism>
<accession>A0AAD1Y2G0</accession>
<evidence type="ECO:0000256" key="1">
    <source>
        <dbReference type="ARBA" id="ARBA00007803"/>
    </source>
</evidence>
<evidence type="ECO:0000256" key="4">
    <source>
        <dbReference type="RuleBase" id="RU003445"/>
    </source>
</evidence>
<evidence type="ECO:0000256" key="3">
    <source>
        <dbReference type="ARBA" id="ARBA00023274"/>
    </source>
</evidence>
<dbReference type="EMBL" id="CAMPGE010024998">
    <property type="protein sequence ID" value="CAI2382801.1"/>
    <property type="molecule type" value="Genomic_DNA"/>
</dbReference>
<reference evidence="5" key="1">
    <citation type="submission" date="2023-07" db="EMBL/GenBank/DDBJ databases">
        <authorList>
            <consortium name="AG Swart"/>
            <person name="Singh M."/>
            <person name="Singh A."/>
            <person name="Seah K."/>
            <person name="Emmerich C."/>
        </authorList>
    </citation>
    <scope>NUCLEOTIDE SEQUENCE</scope>
    <source>
        <strain evidence="5">DP1</strain>
    </source>
</reference>
<dbReference type="PANTHER" id="PTHR10965">
    <property type="entry name" value="60S RIBOSOMAL PROTEIN L38"/>
    <property type="match status" value="1"/>
</dbReference>
<protein>
    <recommendedName>
        <fullName evidence="7">60S ribosomal protein L38</fullName>
    </recommendedName>
</protein>
<dbReference type="GO" id="GO:0022625">
    <property type="term" value="C:cytosolic large ribosomal subunit"/>
    <property type="evidence" value="ECO:0007669"/>
    <property type="project" value="TreeGrafter"/>
</dbReference>
<dbReference type="Proteomes" id="UP001295684">
    <property type="component" value="Unassembled WGS sequence"/>
</dbReference>
<keyword evidence="2 4" id="KW-0689">Ribosomal protein</keyword>
<dbReference type="InterPro" id="IPR038464">
    <property type="entry name" value="Ribosomal_eL38_sf"/>
</dbReference>
<comment type="similarity">
    <text evidence="1 4">Belongs to the eukaryotic ribosomal protein eL38 family.</text>
</comment>
<keyword evidence="3 4" id="KW-0687">Ribonucleoprotein</keyword>
<name>A0AAD1Y2G0_EUPCR</name>
<evidence type="ECO:0000313" key="6">
    <source>
        <dbReference type="Proteomes" id="UP001295684"/>
    </source>
</evidence>